<evidence type="ECO:0000313" key="1">
    <source>
        <dbReference type="EMBL" id="AIJ25174.1"/>
    </source>
</evidence>
<evidence type="ECO:0000313" key="2">
    <source>
        <dbReference type="Proteomes" id="UP000062973"/>
    </source>
</evidence>
<dbReference type="PATRIC" id="fig|1068978.7.peg.5461"/>
<keyword evidence="2" id="KW-1185">Reference proteome</keyword>
<organism evidence="1 2">
    <name type="scientific">Amycolatopsis methanolica 239</name>
    <dbReference type="NCBI Taxonomy" id="1068978"/>
    <lineage>
        <taxon>Bacteria</taxon>
        <taxon>Bacillati</taxon>
        <taxon>Actinomycetota</taxon>
        <taxon>Actinomycetes</taxon>
        <taxon>Pseudonocardiales</taxon>
        <taxon>Pseudonocardiaceae</taxon>
        <taxon>Amycolatopsis</taxon>
        <taxon>Amycolatopsis methanolica group</taxon>
    </lineage>
</organism>
<gene>
    <name evidence="1" type="ORF">AMETH_5082</name>
</gene>
<dbReference type="EMBL" id="CP009110">
    <property type="protein sequence ID" value="AIJ25174.1"/>
    <property type="molecule type" value="Genomic_DNA"/>
</dbReference>
<dbReference type="HOGENOM" id="CLU_2178290_0_0_11"/>
<proteinExistence type="predicted"/>
<accession>A0A076MWH2</accession>
<dbReference type="Proteomes" id="UP000062973">
    <property type="component" value="Chromosome"/>
</dbReference>
<dbReference type="RefSeq" id="WP_223842934.1">
    <property type="nucleotide sequence ID" value="NZ_AQUL01000001.1"/>
</dbReference>
<reference evidence="1 2" key="1">
    <citation type="submission" date="2014-07" db="EMBL/GenBank/DDBJ databases">
        <title>Whole Genome Sequence of the Amycolatopsis methanolica 239.</title>
        <authorList>
            <person name="Tang B."/>
        </authorList>
    </citation>
    <scope>NUCLEOTIDE SEQUENCE [LARGE SCALE GENOMIC DNA]</scope>
    <source>
        <strain evidence="1 2">239</strain>
    </source>
</reference>
<dbReference type="KEGG" id="amq:AMETH_5082"/>
<sequence length="109" mass="11780">MSSQSEAHGSGERARELAKTLDELESGLLGPDEVRELLEGLTTLATAVTRVLDDLRGCRVLREREHELGLLAFQTIRSKLEQAAAAAEDLQVSAEALCRLLPEHTSGGD</sequence>
<dbReference type="AlphaFoldDB" id="A0A076MWH2"/>
<dbReference type="STRING" id="1068978.AMETH_5082"/>
<protein>
    <submittedName>
        <fullName evidence="1">Uncharacterized protein</fullName>
    </submittedName>
</protein>
<name>A0A076MWH2_AMYME</name>